<evidence type="ECO:0000256" key="7">
    <source>
        <dbReference type="ARBA" id="ARBA00034754"/>
    </source>
</evidence>
<dbReference type="InterPro" id="IPR008921">
    <property type="entry name" value="DNA_pol3_clamp-load_cplx_C"/>
</dbReference>
<gene>
    <name evidence="11" type="ORF">FC75_GL002136</name>
</gene>
<keyword evidence="5" id="KW-0235">DNA replication</keyword>
<evidence type="ECO:0000259" key="9">
    <source>
        <dbReference type="Pfam" id="PF06144"/>
    </source>
</evidence>
<comment type="catalytic activity">
    <reaction evidence="8">
        <text>DNA(n) + a 2'-deoxyribonucleoside 5'-triphosphate = DNA(n+1) + diphosphate</text>
        <dbReference type="Rhea" id="RHEA:22508"/>
        <dbReference type="Rhea" id="RHEA-COMP:17339"/>
        <dbReference type="Rhea" id="RHEA-COMP:17340"/>
        <dbReference type="ChEBI" id="CHEBI:33019"/>
        <dbReference type="ChEBI" id="CHEBI:61560"/>
        <dbReference type="ChEBI" id="CHEBI:173112"/>
        <dbReference type="EC" id="2.7.7.7"/>
    </reaction>
</comment>
<dbReference type="Pfam" id="PF06144">
    <property type="entry name" value="DNA_pol3_delta"/>
    <property type="match status" value="1"/>
</dbReference>
<dbReference type="InterPro" id="IPR005790">
    <property type="entry name" value="DNA_polIII_delta"/>
</dbReference>
<dbReference type="InterPro" id="IPR010372">
    <property type="entry name" value="DNA_pol3_delta_N"/>
</dbReference>
<comment type="similarity">
    <text evidence="7">Belongs to the DNA polymerase HolA subunit family.</text>
</comment>
<dbReference type="EMBL" id="AYZJ01000042">
    <property type="protein sequence ID" value="KRN21675.1"/>
    <property type="molecule type" value="Genomic_DNA"/>
</dbReference>
<evidence type="ECO:0000256" key="5">
    <source>
        <dbReference type="ARBA" id="ARBA00022705"/>
    </source>
</evidence>
<evidence type="ECO:0000256" key="1">
    <source>
        <dbReference type="ARBA" id="ARBA00012417"/>
    </source>
</evidence>
<evidence type="ECO:0000259" key="10">
    <source>
        <dbReference type="Pfam" id="PF21694"/>
    </source>
</evidence>
<dbReference type="SUPFAM" id="SSF52540">
    <property type="entry name" value="P-loop containing nucleoside triphosphate hydrolases"/>
    <property type="match status" value="1"/>
</dbReference>
<dbReference type="EC" id="2.7.7.7" evidence="1"/>
<dbReference type="GO" id="GO:0006261">
    <property type="term" value="P:DNA-templated DNA replication"/>
    <property type="evidence" value="ECO:0007669"/>
    <property type="project" value="TreeGrafter"/>
</dbReference>
<comment type="caution">
    <text evidence="11">The sequence shown here is derived from an EMBL/GenBank/DDBJ whole genome shotgun (WGS) entry which is preliminary data.</text>
</comment>
<dbReference type="Gene3D" id="1.20.272.10">
    <property type="match status" value="1"/>
</dbReference>
<dbReference type="AlphaFoldDB" id="A0A0R2F2K3"/>
<sequence length="346" mass="38257">MTVQELIRQLKKGELPPLVLLLGTEQALVDQALAALKAVIPPDQQTMNYATYDMRQTAVGVALDDAASPPFFGDWREVVISDPYFLTGEKPKSGPEHDVQGLEAYFKQPAPSTVMVVVAPYEKLDARKNVVKALNRSAKIVNVAPLDQRAAEAAVQRELKAQHLQITPDALNALVQRTAGEYTAMVHELPKLKLYAAEGATIDAAAVDELVPKALTDRVFDLVDAVVRKNTTQALSLYRDLLLQKEEPIHLNALLVMQFRLLLQVQILAKKGYSQGDIQQTLKVHPFRIKKALQEIRRVDGKTLRRAFSGLVATETAMKTGRVDKNLAFELFVLQYTSGQKITLGA</sequence>
<dbReference type="NCBIfam" id="TIGR01128">
    <property type="entry name" value="holA"/>
    <property type="match status" value="1"/>
</dbReference>
<feature type="domain" description="DNA polymerase III delta N-terminal" evidence="9">
    <location>
        <begin position="20"/>
        <end position="143"/>
    </location>
</feature>
<dbReference type="InterPro" id="IPR048466">
    <property type="entry name" value="DNA_pol3_delta-like_C"/>
</dbReference>
<dbReference type="SUPFAM" id="SSF48019">
    <property type="entry name" value="post-AAA+ oligomerization domain-like"/>
    <property type="match status" value="1"/>
</dbReference>
<dbReference type="RefSeq" id="WP_056989615.1">
    <property type="nucleotide sequence ID" value="NZ_AYZJ01000042.1"/>
</dbReference>
<dbReference type="PATRIC" id="fig|1423730.4.peg.2219"/>
<keyword evidence="3" id="KW-0808">Transferase</keyword>
<evidence type="ECO:0000256" key="3">
    <source>
        <dbReference type="ARBA" id="ARBA00022679"/>
    </source>
</evidence>
<dbReference type="GO" id="GO:0009360">
    <property type="term" value="C:DNA polymerase III complex"/>
    <property type="evidence" value="ECO:0007669"/>
    <property type="project" value="InterPro"/>
</dbReference>
<evidence type="ECO:0000256" key="2">
    <source>
        <dbReference type="ARBA" id="ARBA00017703"/>
    </source>
</evidence>
<keyword evidence="12" id="KW-1185">Reference proteome</keyword>
<dbReference type="GO" id="GO:0003887">
    <property type="term" value="F:DNA-directed DNA polymerase activity"/>
    <property type="evidence" value="ECO:0007669"/>
    <property type="project" value="UniProtKB-KW"/>
</dbReference>
<dbReference type="GO" id="GO:0003677">
    <property type="term" value="F:DNA binding"/>
    <property type="evidence" value="ECO:0007669"/>
    <property type="project" value="InterPro"/>
</dbReference>
<accession>A0A0R2F2K3</accession>
<evidence type="ECO:0000256" key="6">
    <source>
        <dbReference type="ARBA" id="ARBA00022932"/>
    </source>
</evidence>
<dbReference type="InterPro" id="IPR027417">
    <property type="entry name" value="P-loop_NTPase"/>
</dbReference>
<dbReference type="PANTHER" id="PTHR34388:SF1">
    <property type="entry name" value="DNA POLYMERASE III SUBUNIT DELTA"/>
    <property type="match status" value="1"/>
</dbReference>
<organism evidence="11 12">
    <name type="scientific">Lacticaseibacillus camelliae DSM 22697 = JCM 13995</name>
    <dbReference type="NCBI Taxonomy" id="1423730"/>
    <lineage>
        <taxon>Bacteria</taxon>
        <taxon>Bacillati</taxon>
        <taxon>Bacillota</taxon>
        <taxon>Bacilli</taxon>
        <taxon>Lactobacillales</taxon>
        <taxon>Lactobacillaceae</taxon>
        <taxon>Lacticaseibacillus</taxon>
    </lineage>
</organism>
<feature type="domain" description="DNA polymerase III delta subunit-like C-terminal" evidence="10">
    <location>
        <begin position="217"/>
        <end position="336"/>
    </location>
</feature>
<dbReference type="Gene3D" id="3.40.50.300">
    <property type="entry name" value="P-loop containing nucleotide triphosphate hydrolases"/>
    <property type="match status" value="1"/>
</dbReference>
<dbReference type="Pfam" id="PF21694">
    <property type="entry name" value="DNA_pol3_delta_C"/>
    <property type="match status" value="1"/>
</dbReference>
<evidence type="ECO:0000313" key="12">
    <source>
        <dbReference type="Proteomes" id="UP000050865"/>
    </source>
</evidence>
<protein>
    <recommendedName>
        <fullName evidence="2">DNA polymerase III subunit delta</fullName>
        <ecNumber evidence="1">2.7.7.7</ecNumber>
    </recommendedName>
</protein>
<evidence type="ECO:0000256" key="4">
    <source>
        <dbReference type="ARBA" id="ARBA00022695"/>
    </source>
</evidence>
<dbReference type="Gene3D" id="1.10.8.60">
    <property type="match status" value="1"/>
</dbReference>
<dbReference type="STRING" id="1423730.FC75_GL002136"/>
<reference evidence="11 12" key="1">
    <citation type="journal article" date="2015" name="Genome Announc.">
        <title>Expanding the biotechnology potential of lactobacilli through comparative genomics of 213 strains and associated genera.</title>
        <authorList>
            <person name="Sun Z."/>
            <person name="Harris H.M."/>
            <person name="McCann A."/>
            <person name="Guo C."/>
            <person name="Argimon S."/>
            <person name="Zhang W."/>
            <person name="Yang X."/>
            <person name="Jeffery I.B."/>
            <person name="Cooney J.C."/>
            <person name="Kagawa T.F."/>
            <person name="Liu W."/>
            <person name="Song Y."/>
            <person name="Salvetti E."/>
            <person name="Wrobel A."/>
            <person name="Rasinkangas P."/>
            <person name="Parkhill J."/>
            <person name="Rea M.C."/>
            <person name="O'Sullivan O."/>
            <person name="Ritari J."/>
            <person name="Douillard F.P."/>
            <person name="Paul Ross R."/>
            <person name="Yang R."/>
            <person name="Briner A.E."/>
            <person name="Felis G.E."/>
            <person name="de Vos W.M."/>
            <person name="Barrangou R."/>
            <person name="Klaenhammer T.R."/>
            <person name="Caufield P.W."/>
            <person name="Cui Y."/>
            <person name="Zhang H."/>
            <person name="O'Toole P.W."/>
        </authorList>
    </citation>
    <scope>NUCLEOTIDE SEQUENCE [LARGE SCALE GENOMIC DNA]</scope>
    <source>
        <strain evidence="11 12">DSM 22697</strain>
    </source>
</reference>
<dbReference type="Proteomes" id="UP000050865">
    <property type="component" value="Unassembled WGS sequence"/>
</dbReference>
<keyword evidence="4" id="KW-0548">Nucleotidyltransferase</keyword>
<dbReference type="PANTHER" id="PTHR34388">
    <property type="entry name" value="DNA POLYMERASE III SUBUNIT DELTA"/>
    <property type="match status" value="1"/>
</dbReference>
<name>A0A0R2F2K3_9LACO</name>
<proteinExistence type="inferred from homology"/>
<keyword evidence="6" id="KW-0239">DNA-directed DNA polymerase</keyword>
<evidence type="ECO:0000313" key="11">
    <source>
        <dbReference type="EMBL" id="KRN21675.1"/>
    </source>
</evidence>
<evidence type="ECO:0000256" key="8">
    <source>
        <dbReference type="ARBA" id="ARBA00049244"/>
    </source>
</evidence>